<dbReference type="HAMAP" id="MF_00183">
    <property type="entry name" value="DXP_reductoisom"/>
    <property type="match status" value="1"/>
</dbReference>
<feature type="binding site" evidence="13">
    <location>
        <position position="227"/>
    </location>
    <ligand>
        <name>1-deoxy-D-xylulose 5-phosphate</name>
        <dbReference type="ChEBI" id="CHEBI:57792"/>
    </ligand>
</feature>
<dbReference type="InterPro" id="IPR036169">
    <property type="entry name" value="DXPR_C_sf"/>
</dbReference>
<feature type="binding site" evidence="13">
    <location>
        <position position="128"/>
    </location>
    <ligand>
        <name>1-deoxy-D-xylulose 5-phosphate</name>
        <dbReference type="ChEBI" id="CHEBI:57792"/>
    </ligand>
</feature>
<evidence type="ECO:0000256" key="6">
    <source>
        <dbReference type="ARBA" id="ARBA00022857"/>
    </source>
</evidence>
<feature type="binding site" evidence="13">
    <location>
        <position position="155"/>
    </location>
    <ligand>
        <name>Mn(2+)</name>
        <dbReference type="ChEBI" id="CHEBI:29035"/>
    </ligand>
</feature>
<protein>
    <recommendedName>
        <fullName evidence="12 13">1-deoxy-D-xylulose 5-phosphate reductoisomerase</fullName>
        <shortName evidence="13">DXP reductoisomerase</shortName>
        <ecNumber evidence="4 13">1.1.1.267</ecNumber>
    </recommendedName>
    <alternativeName>
        <fullName evidence="13">1-deoxyxylulose-5-phosphate reductoisomerase</fullName>
    </alternativeName>
    <alternativeName>
        <fullName evidence="13">2-C-methyl-D-erythritol 4-phosphate synthase</fullName>
    </alternativeName>
</protein>
<accession>A0A5N0T716</accession>
<sequence length="399" mass="41783">MNTPRGLVVLGATGSVGRSTLDVAARHPERFRVVALTAHHDVQGLAALCAQHDAAHAVIANAECFDDLALALREHGSGATPHAGPQALRDIVSLDGTHIVMAAIVGAAGLEPTLRAVELGHHVALANKESMVIAGDLFEKARQASGARLVPVDSEHNALFQSLPVDFAERGLAASGVEKLILTASGGPFRETPSAELAAVTPEQACAHPNWDMGRKISVDSATLMNKGLEVIEAHGLFGAPADMIDVVVHPQSIVHSLVAYRDGSVLAQLGMPDMRTPIAHALAWPERIEAGVARLDLATAGRLDFHAPDLDRFPCLRLAFDALRAGGKAPAVLNAANEIAVQAFLDAEIGFTRIPVIIESTLEATPAGAVASIDDVLAADQAARALARETIRKMSEHA</sequence>
<evidence type="ECO:0000256" key="8">
    <source>
        <dbReference type="ARBA" id="ARBA00023211"/>
    </source>
</evidence>
<evidence type="ECO:0000256" key="5">
    <source>
        <dbReference type="ARBA" id="ARBA00022723"/>
    </source>
</evidence>
<keyword evidence="18" id="KW-1185">Reference proteome</keyword>
<feature type="binding site" evidence="13">
    <location>
        <position position="185"/>
    </location>
    <ligand>
        <name>1-deoxy-D-xylulose 5-phosphate</name>
        <dbReference type="ChEBI" id="CHEBI:57792"/>
    </ligand>
</feature>
<dbReference type="NCBIfam" id="NF009114">
    <property type="entry name" value="PRK12464.1"/>
    <property type="match status" value="1"/>
</dbReference>
<comment type="cofactor">
    <cofactor evidence="1">
        <name>Co(2+)</name>
        <dbReference type="ChEBI" id="CHEBI:48828"/>
    </cofactor>
</comment>
<dbReference type="InterPro" id="IPR013644">
    <property type="entry name" value="DXP_reductoisomerase_C"/>
</dbReference>
<feature type="binding site" evidence="13">
    <location>
        <position position="226"/>
    </location>
    <ligand>
        <name>1-deoxy-D-xylulose 5-phosphate</name>
        <dbReference type="ChEBI" id="CHEBI:57792"/>
    </ligand>
</feature>
<comment type="caution">
    <text evidence="17">The sequence shown here is derived from an EMBL/GenBank/DDBJ whole genome shotgun (WGS) entry which is preliminary data.</text>
</comment>
<evidence type="ECO:0000256" key="3">
    <source>
        <dbReference type="ARBA" id="ARBA00006825"/>
    </source>
</evidence>
<dbReference type="InterPro" id="IPR036291">
    <property type="entry name" value="NAD(P)-bd_dom_sf"/>
</dbReference>
<comment type="similarity">
    <text evidence="3 13">Belongs to the DXR family.</text>
</comment>
<dbReference type="Pfam" id="PF13288">
    <property type="entry name" value="DXPR_C"/>
    <property type="match status" value="1"/>
</dbReference>
<dbReference type="PIRSF" id="PIRSF006205">
    <property type="entry name" value="Dxp_reductismrs"/>
    <property type="match status" value="1"/>
</dbReference>
<keyword evidence="7 13" id="KW-0560">Oxidoreductase</keyword>
<dbReference type="Pfam" id="PF02670">
    <property type="entry name" value="DXP_reductoisom"/>
    <property type="match status" value="1"/>
</dbReference>
<proteinExistence type="inferred from homology"/>
<dbReference type="InterPro" id="IPR003821">
    <property type="entry name" value="DXP_reductoisomerase"/>
</dbReference>
<keyword evidence="5 13" id="KW-0479">Metal-binding</keyword>
<reference evidence="17 18" key="1">
    <citation type="submission" date="2019-09" db="EMBL/GenBank/DDBJ databases">
        <title>Wenzhouxiangella sp. Genome sequencing and assembly.</title>
        <authorList>
            <person name="Zhang R."/>
        </authorList>
    </citation>
    <scope>NUCLEOTIDE SEQUENCE [LARGE SCALE GENOMIC DNA]</scope>
    <source>
        <strain evidence="17 18">W260</strain>
    </source>
</reference>
<keyword evidence="9 13" id="KW-0414">Isoprene biosynthesis</keyword>
<dbReference type="SUPFAM" id="SSF55347">
    <property type="entry name" value="Glyceraldehyde-3-phosphate dehydrogenase-like, C-terminal domain"/>
    <property type="match status" value="1"/>
</dbReference>
<feature type="binding site" evidence="13">
    <location>
        <position position="230"/>
    </location>
    <ligand>
        <name>1-deoxy-D-xylulose 5-phosphate</name>
        <dbReference type="ChEBI" id="CHEBI:57792"/>
    </ligand>
</feature>
<dbReference type="SUPFAM" id="SSF51735">
    <property type="entry name" value="NAD(P)-binding Rossmann-fold domains"/>
    <property type="match status" value="1"/>
</dbReference>
<feature type="binding site" evidence="13">
    <location>
        <position position="154"/>
    </location>
    <ligand>
        <name>1-deoxy-D-xylulose 5-phosphate</name>
        <dbReference type="ChEBI" id="CHEBI:57792"/>
    </ligand>
</feature>
<dbReference type="AlphaFoldDB" id="A0A5N0T716"/>
<evidence type="ECO:0000256" key="9">
    <source>
        <dbReference type="ARBA" id="ARBA00023229"/>
    </source>
</evidence>
<feature type="binding site" evidence="13">
    <location>
        <position position="129"/>
    </location>
    <ligand>
        <name>NADPH</name>
        <dbReference type="ChEBI" id="CHEBI:57783"/>
    </ligand>
</feature>
<evidence type="ECO:0000256" key="11">
    <source>
        <dbReference type="ARBA" id="ARBA00054845"/>
    </source>
</evidence>
<dbReference type="GO" id="GO:0016853">
    <property type="term" value="F:isomerase activity"/>
    <property type="evidence" value="ECO:0007669"/>
    <property type="project" value="UniProtKB-KW"/>
</dbReference>
<dbReference type="GO" id="GO:0030145">
    <property type="term" value="F:manganese ion binding"/>
    <property type="evidence" value="ECO:0007669"/>
    <property type="project" value="TreeGrafter"/>
</dbReference>
<dbReference type="Gene3D" id="1.10.1740.10">
    <property type="match status" value="1"/>
</dbReference>
<comment type="cofactor">
    <cofactor evidence="13">
        <name>Mg(2+)</name>
        <dbReference type="ChEBI" id="CHEBI:18420"/>
    </cofactor>
    <cofactor evidence="13">
        <name>Mn(2+)</name>
        <dbReference type="ChEBI" id="CHEBI:29035"/>
    </cofactor>
</comment>
<dbReference type="EMBL" id="VYXP01000013">
    <property type="protein sequence ID" value="KAA9129606.1"/>
    <property type="molecule type" value="Genomic_DNA"/>
</dbReference>
<comment type="catalytic activity">
    <reaction evidence="10">
        <text>2-C-methyl-D-erythritol 4-phosphate + NADP(+) = 1-deoxy-D-xylulose 5-phosphate + NADPH + H(+)</text>
        <dbReference type="Rhea" id="RHEA:13717"/>
        <dbReference type="ChEBI" id="CHEBI:15378"/>
        <dbReference type="ChEBI" id="CHEBI:57783"/>
        <dbReference type="ChEBI" id="CHEBI:57792"/>
        <dbReference type="ChEBI" id="CHEBI:58262"/>
        <dbReference type="ChEBI" id="CHEBI:58349"/>
        <dbReference type="EC" id="1.1.1.267"/>
    </reaction>
    <physiologicalReaction direction="right-to-left" evidence="10">
        <dbReference type="Rhea" id="RHEA:13719"/>
    </physiologicalReaction>
</comment>
<feature type="binding site" evidence="13">
    <location>
        <position position="153"/>
    </location>
    <ligand>
        <name>Mn(2+)</name>
        <dbReference type="ChEBI" id="CHEBI:29035"/>
    </ligand>
</feature>
<dbReference type="GO" id="GO:0070402">
    <property type="term" value="F:NADPH binding"/>
    <property type="evidence" value="ECO:0007669"/>
    <property type="project" value="InterPro"/>
</dbReference>
<evidence type="ECO:0000256" key="7">
    <source>
        <dbReference type="ARBA" id="ARBA00023002"/>
    </source>
</evidence>
<dbReference type="EC" id="1.1.1.267" evidence="4 13"/>
<evidence type="ECO:0000256" key="1">
    <source>
        <dbReference type="ARBA" id="ARBA00001941"/>
    </source>
</evidence>
<evidence type="ECO:0000256" key="12">
    <source>
        <dbReference type="ARBA" id="ARBA00071224"/>
    </source>
</evidence>
<feature type="binding site" evidence="13">
    <location>
        <position position="230"/>
    </location>
    <ligand>
        <name>Mn(2+)</name>
        <dbReference type="ChEBI" id="CHEBI:29035"/>
    </ligand>
</feature>
<dbReference type="UniPathway" id="UPA00056">
    <property type="reaction ID" value="UER00092"/>
</dbReference>
<feature type="domain" description="DXP reductoisomerase C-terminal" evidence="16">
    <location>
        <begin position="270"/>
        <end position="386"/>
    </location>
</feature>
<name>A0A5N0T716_9GAMM</name>
<keyword evidence="8 13" id="KW-0464">Manganese</keyword>
<dbReference type="PANTHER" id="PTHR30525:SF0">
    <property type="entry name" value="1-DEOXY-D-XYLULOSE 5-PHOSPHATE REDUCTOISOMERASE, CHLOROPLASTIC"/>
    <property type="match status" value="1"/>
</dbReference>
<feature type="binding site" evidence="13">
    <location>
        <position position="208"/>
    </location>
    <ligand>
        <name>1-deoxy-D-xylulose 5-phosphate</name>
        <dbReference type="ChEBI" id="CHEBI:57792"/>
    </ligand>
</feature>
<feature type="binding site" evidence="13">
    <location>
        <position position="155"/>
    </location>
    <ligand>
        <name>1-deoxy-D-xylulose 5-phosphate</name>
        <dbReference type="ChEBI" id="CHEBI:57792"/>
    </ligand>
</feature>
<dbReference type="GO" id="GO:0030604">
    <property type="term" value="F:1-deoxy-D-xylulose-5-phosphate reductoisomerase activity"/>
    <property type="evidence" value="ECO:0007669"/>
    <property type="project" value="UniProtKB-UniRule"/>
</dbReference>
<comment type="function">
    <text evidence="11 13">Catalyzes the NADPH-dependent rearrangement and reduction of 1-deoxy-D-xylulose-5-phosphate (DXP) to 2-C-methyl-D-erythritol 4-phosphate (MEP).</text>
</comment>
<organism evidence="17 18">
    <name type="scientific">Marinihelvus fidelis</name>
    <dbReference type="NCBI Taxonomy" id="2613842"/>
    <lineage>
        <taxon>Bacteria</taxon>
        <taxon>Pseudomonadati</taxon>
        <taxon>Pseudomonadota</taxon>
        <taxon>Gammaproteobacteria</taxon>
        <taxon>Chromatiales</taxon>
        <taxon>Wenzhouxiangellaceae</taxon>
        <taxon>Marinihelvus</taxon>
    </lineage>
</organism>
<feature type="domain" description="1-deoxy-D-xylulose 5-phosphate reductoisomerase N-terminal" evidence="14">
    <location>
        <begin position="7"/>
        <end position="135"/>
    </location>
</feature>
<comment type="caution">
    <text evidence="13">Lacks conserved residue(s) required for the propagation of feature annotation.</text>
</comment>
<feature type="binding site" evidence="13">
    <location>
        <position position="13"/>
    </location>
    <ligand>
        <name>NADPH</name>
        <dbReference type="ChEBI" id="CHEBI:57783"/>
    </ligand>
</feature>
<evidence type="ECO:0000256" key="10">
    <source>
        <dbReference type="ARBA" id="ARBA00048543"/>
    </source>
</evidence>
<evidence type="ECO:0000259" key="16">
    <source>
        <dbReference type="Pfam" id="PF13288"/>
    </source>
</evidence>
<dbReference type="SUPFAM" id="SSF69055">
    <property type="entry name" value="1-deoxy-D-xylulose-5-phosphate reductoisomerase, C-terminal domain"/>
    <property type="match status" value="1"/>
</dbReference>
<feature type="binding site" evidence="13">
    <location>
        <position position="14"/>
    </location>
    <ligand>
        <name>NADPH</name>
        <dbReference type="ChEBI" id="CHEBI:57783"/>
    </ligand>
</feature>
<evidence type="ECO:0000259" key="14">
    <source>
        <dbReference type="Pfam" id="PF02670"/>
    </source>
</evidence>
<feature type="binding site" evidence="13">
    <location>
        <position position="221"/>
    </location>
    <ligand>
        <name>1-deoxy-D-xylulose 5-phosphate</name>
        <dbReference type="ChEBI" id="CHEBI:57792"/>
    </ligand>
</feature>
<evidence type="ECO:0000313" key="17">
    <source>
        <dbReference type="EMBL" id="KAA9129606.1"/>
    </source>
</evidence>
<dbReference type="InterPro" id="IPR013512">
    <property type="entry name" value="DXP_reductoisomerase_N"/>
</dbReference>
<dbReference type="Gene3D" id="3.40.50.720">
    <property type="entry name" value="NAD(P)-binding Rossmann-like Domain"/>
    <property type="match status" value="1"/>
</dbReference>
<dbReference type="RefSeq" id="WP_150865403.1">
    <property type="nucleotide sequence ID" value="NZ_VYXP01000013.1"/>
</dbReference>
<evidence type="ECO:0000256" key="13">
    <source>
        <dbReference type="HAMAP-Rule" id="MF_00183"/>
    </source>
</evidence>
<keyword evidence="6 13" id="KW-0521">NADP</keyword>
<keyword evidence="17" id="KW-0413">Isomerase</keyword>
<comment type="pathway">
    <text evidence="2 13">Isoprenoid biosynthesis; isopentenyl diphosphate biosynthesis via DXP pathway; isopentenyl diphosphate from 1-deoxy-D-xylulose 5-phosphate: step 1/6.</text>
</comment>
<feature type="binding site" evidence="13">
    <location>
        <position position="214"/>
    </location>
    <ligand>
        <name>NADPH</name>
        <dbReference type="ChEBI" id="CHEBI:57783"/>
    </ligand>
</feature>
<dbReference type="NCBIfam" id="TIGR00243">
    <property type="entry name" value="Dxr"/>
    <property type="match status" value="1"/>
</dbReference>
<dbReference type="FunFam" id="3.40.50.720:FF:000045">
    <property type="entry name" value="1-deoxy-D-xylulose 5-phosphate reductoisomerase"/>
    <property type="match status" value="1"/>
</dbReference>
<feature type="binding site" evidence="13">
    <location>
        <position position="127"/>
    </location>
    <ligand>
        <name>NADPH</name>
        <dbReference type="ChEBI" id="CHEBI:57783"/>
    </ligand>
</feature>
<evidence type="ECO:0000259" key="15">
    <source>
        <dbReference type="Pfam" id="PF08436"/>
    </source>
</evidence>
<feature type="domain" description="1-deoxy-D-xylulose 5-phosphate reductoisomerase C-terminal" evidence="15">
    <location>
        <begin position="149"/>
        <end position="238"/>
    </location>
</feature>
<dbReference type="Pfam" id="PF08436">
    <property type="entry name" value="DXP_redisom_C"/>
    <property type="match status" value="1"/>
</dbReference>
<evidence type="ECO:0000256" key="2">
    <source>
        <dbReference type="ARBA" id="ARBA00005094"/>
    </source>
</evidence>
<feature type="binding site" evidence="13">
    <location>
        <position position="16"/>
    </location>
    <ligand>
        <name>NADPH</name>
        <dbReference type="ChEBI" id="CHEBI:57783"/>
    </ligand>
</feature>
<dbReference type="GO" id="GO:0051484">
    <property type="term" value="P:isopentenyl diphosphate biosynthetic process, methylerythritol 4-phosphate pathway involved in terpenoid biosynthetic process"/>
    <property type="evidence" value="ECO:0007669"/>
    <property type="project" value="TreeGrafter"/>
</dbReference>
<dbReference type="InterPro" id="IPR026877">
    <property type="entry name" value="DXPR_C"/>
</dbReference>
<dbReference type="PANTHER" id="PTHR30525">
    <property type="entry name" value="1-DEOXY-D-XYLULOSE 5-PHOSPHATE REDUCTOISOMERASE"/>
    <property type="match status" value="1"/>
</dbReference>
<evidence type="ECO:0000313" key="18">
    <source>
        <dbReference type="Proteomes" id="UP000325372"/>
    </source>
</evidence>
<gene>
    <name evidence="13" type="primary">dxr</name>
    <name evidence="17" type="ORF">F3N42_14680</name>
</gene>
<dbReference type="FunFam" id="1.10.1740.10:FF:000004">
    <property type="entry name" value="1-deoxy-D-xylulose 5-phosphate reductoisomerase"/>
    <property type="match status" value="1"/>
</dbReference>
<feature type="binding site" evidence="13">
    <location>
        <position position="15"/>
    </location>
    <ligand>
        <name>NADPH</name>
        <dbReference type="ChEBI" id="CHEBI:57783"/>
    </ligand>
</feature>
<evidence type="ECO:0000256" key="4">
    <source>
        <dbReference type="ARBA" id="ARBA00012366"/>
    </source>
</evidence>
<dbReference type="Proteomes" id="UP000325372">
    <property type="component" value="Unassembled WGS sequence"/>
</dbReference>
<keyword evidence="13" id="KW-0460">Magnesium</keyword>